<dbReference type="Proteomes" id="UP000037069">
    <property type="component" value="Unassembled WGS sequence"/>
</dbReference>
<dbReference type="GO" id="GO:0008061">
    <property type="term" value="F:chitin binding"/>
    <property type="evidence" value="ECO:0007669"/>
    <property type="project" value="UniProtKB-KW"/>
</dbReference>
<dbReference type="PROSITE" id="PS50940">
    <property type="entry name" value="CHIT_BIND_II"/>
    <property type="match status" value="3"/>
</dbReference>
<evidence type="ECO:0000256" key="5">
    <source>
        <dbReference type="ARBA" id="ARBA00023180"/>
    </source>
</evidence>
<dbReference type="Pfam" id="PF01607">
    <property type="entry name" value="CBM_14"/>
    <property type="match status" value="3"/>
</dbReference>
<evidence type="ECO:0000256" key="3">
    <source>
        <dbReference type="ARBA" id="ARBA00022737"/>
    </source>
</evidence>
<evidence type="ECO:0000256" key="1">
    <source>
        <dbReference type="ARBA" id="ARBA00022669"/>
    </source>
</evidence>
<dbReference type="STRING" id="7375.A0A0L0CPU8"/>
<dbReference type="SMART" id="SM00494">
    <property type="entry name" value="ChtBD2"/>
    <property type="match status" value="3"/>
</dbReference>
<accession>A0A0L0CPU8</accession>
<evidence type="ECO:0000256" key="2">
    <source>
        <dbReference type="ARBA" id="ARBA00022729"/>
    </source>
</evidence>
<evidence type="ECO:0000313" key="9">
    <source>
        <dbReference type="EMBL" id="KNC34373.1"/>
    </source>
</evidence>
<evidence type="ECO:0000256" key="6">
    <source>
        <dbReference type="SAM" id="MobiDB-lite"/>
    </source>
</evidence>
<evidence type="ECO:0000259" key="8">
    <source>
        <dbReference type="PROSITE" id="PS50940"/>
    </source>
</evidence>
<keyword evidence="5" id="KW-0325">Glycoprotein</keyword>
<dbReference type="OMA" id="QVIFMAS"/>
<comment type="caution">
    <text evidence="9">The sequence shown here is derived from an EMBL/GenBank/DDBJ whole genome shotgun (WGS) entry which is preliminary data.</text>
</comment>
<feature type="domain" description="Chitin-binding type-2" evidence="8">
    <location>
        <begin position="209"/>
        <end position="265"/>
    </location>
</feature>
<dbReference type="PANTHER" id="PTHR23301:SF0">
    <property type="entry name" value="CHITIN-BINDING TYPE-2 DOMAIN-CONTAINING PROTEIN-RELATED"/>
    <property type="match status" value="1"/>
</dbReference>
<feature type="chain" id="PRO_5005536661" description="Chitin-binding type-2 domain-containing protein" evidence="7">
    <location>
        <begin position="25"/>
        <end position="268"/>
    </location>
</feature>
<dbReference type="EMBL" id="JRES01000080">
    <property type="protein sequence ID" value="KNC34373.1"/>
    <property type="molecule type" value="Genomic_DNA"/>
</dbReference>
<dbReference type="SUPFAM" id="SSF57625">
    <property type="entry name" value="Invertebrate chitin-binding proteins"/>
    <property type="match status" value="3"/>
</dbReference>
<keyword evidence="2 7" id="KW-0732">Signal</keyword>
<sequence>MFIKMKVFVIVTVFMGSLITHINADTFDECEDIDPDTYVASSESCSAYILCNGDDSELFECDEGEYFDSESESCDAKENVVCPLDNNEGEDGEGDGDGDGEQPEEPVVTTVAPTTIATTTVPPVTMATTPAEILDIPPVVKDSCPATDDPNQIVYISSSDTCSDYYVCYHGHRIEMHCTDHLHFNTLTGKCDFPENSNCKINNQPPSATNKCLPHVTDFFPHPQKCNYFFYCIKGYQTLQQCPFYYGWDIERRTCVHMTHAKCYGNTH</sequence>
<feature type="domain" description="Chitin-binding type-2" evidence="8">
    <location>
        <begin position="141"/>
        <end position="201"/>
    </location>
</feature>
<dbReference type="PANTHER" id="PTHR23301">
    <property type="entry name" value="CHITIN BINDING PERITROPHIN-A"/>
    <property type="match status" value="1"/>
</dbReference>
<dbReference type="OrthoDB" id="6020543at2759"/>
<gene>
    <name evidence="9" type="ORF">FF38_05993</name>
</gene>
<keyword evidence="10" id="KW-1185">Reference proteome</keyword>
<keyword evidence="4" id="KW-1015">Disulfide bond</keyword>
<keyword evidence="3" id="KW-0677">Repeat</keyword>
<dbReference type="InterPro" id="IPR051940">
    <property type="entry name" value="Chitin_bind-dev_reg"/>
</dbReference>
<dbReference type="AlphaFoldDB" id="A0A0L0CPU8"/>
<name>A0A0L0CPU8_LUCCU</name>
<feature type="region of interest" description="Disordered" evidence="6">
    <location>
        <begin position="82"/>
        <end position="105"/>
    </location>
</feature>
<dbReference type="InterPro" id="IPR002557">
    <property type="entry name" value="Chitin-bd_dom"/>
</dbReference>
<proteinExistence type="predicted"/>
<reference evidence="9 10" key="1">
    <citation type="journal article" date="2015" name="Nat. Commun.">
        <title>Lucilia cuprina genome unlocks parasitic fly biology to underpin future interventions.</title>
        <authorList>
            <person name="Anstead C.A."/>
            <person name="Korhonen P.K."/>
            <person name="Young N.D."/>
            <person name="Hall R.S."/>
            <person name="Jex A.R."/>
            <person name="Murali S.C."/>
            <person name="Hughes D.S."/>
            <person name="Lee S.F."/>
            <person name="Perry T."/>
            <person name="Stroehlein A.J."/>
            <person name="Ansell B.R."/>
            <person name="Breugelmans B."/>
            <person name="Hofmann A."/>
            <person name="Qu J."/>
            <person name="Dugan S."/>
            <person name="Lee S.L."/>
            <person name="Chao H."/>
            <person name="Dinh H."/>
            <person name="Han Y."/>
            <person name="Doddapaneni H.V."/>
            <person name="Worley K.C."/>
            <person name="Muzny D.M."/>
            <person name="Ioannidis P."/>
            <person name="Waterhouse R.M."/>
            <person name="Zdobnov E.M."/>
            <person name="James P.J."/>
            <person name="Bagnall N.H."/>
            <person name="Kotze A.C."/>
            <person name="Gibbs R.A."/>
            <person name="Richards S."/>
            <person name="Batterham P."/>
            <person name="Gasser R.B."/>
        </authorList>
    </citation>
    <scope>NUCLEOTIDE SEQUENCE [LARGE SCALE GENOMIC DNA]</scope>
    <source>
        <strain evidence="9 10">LS</strain>
        <tissue evidence="9">Full body</tissue>
    </source>
</reference>
<dbReference type="InterPro" id="IPR036508">
    <property type="entry name" value="Chitin-bd_dom_sf"/>
</dbReference>
<feature type="compositionally biased region" description="Acidic residues" evidence="6">
    <location>
        <begin position="87"/>
        <end position="104"/>
    </location>
</feature>
<keyword evidence="1" id="KW-0147">Chitin-binding</keyword>
<evidence type="ECO:0000313" key="10">
    <source>
        <dbReference type="Proteomes" id="UP000037069"/>
    </source>
</evidence>
<protein>
    <recommendedName>
        <fullName evidence="8">Chitin-binding type-2 domain-containing protein</fullName>
    </recommendedName>
</protein>
<organism evidence="9 10">
    <name type="scientific">Lucilia cuprina</name>
    <name type="common">Green bottle fly</name>
    <name type="synonym">Australian sheep blowfly</name>
    <dbReference type="NCBI Taxonomy" id="7375"/>
    <lineage>
        <taxon>Eukaryota</taxon>
        <taxon>Metazoa</taxon>
        <taxon>Ecdysozoa</taxon>
        <taxon>Arthropoda</taxon>
        <taxon>Hexapoda</taxon>
        <taxon>Insecta</taxon>
        <taxon>Pterygota</taxon>
        <taxon>Neoptera</taxon>
        <taxon>Endopterygota</taxon>
        <taxon>Diptera</taxon>
        <taxon>Brachycera</taxon>
        <taxon>Muscomorpha</taxon>
        <taxon>Oestroidea</taxon>
        <taxon>Calliphoridae</taxon>
        <taxon>Luciliinae</taxon>
        <taxon>Lucilia</taxon>
    </lineage>
</organism>
<feature type="signal peptide" evidence="7">
    <location>
        <begin position="1"/>
        <end position="24"/>
    </location>
</feature>
<dbReference type="Gene3D" id="2.170.140.10">
    <property type="entry name" value="Chitin binding domain"/>
    <property type="match status" value="3"/>
</dbReference>
<dbReference type="GO" id="GO:0005576">
    <property type="term" value="C:extracellular region"/>
    <property type="evidence" value="ECO:0007669"/>
    <property type="project" value="InterPro"/>
</dbReference>
<evidence type="ECO:0000256" key="7">
    <source>
        <dbReference type="SAM" id="SignalP"/>
    </source>
</evidence>
<evidence type="ECO:0000256" key="4">
    <source>
        <dbReference type="ARBA" id="ARBA00023157"/>
    </source>
</evidence>
<feature type="domain" description="Chitin-binding type-2" evidence="8">
    <location>
        <begin position="27"/>
        <end position="84"/>
    </location>
</feature>